<evidence type="ECO:0000256" key="3">
    <source>
        <dbReference type="ARBA" id="ARBA00022478"/>
    </source>
</evidence>
<comment type="subcellular location">
    <subcellularLocation>
        <location evidence="1">Nucleus</location>
        <location evidence="1">Nucleolus</location>
    </subcellularLocation>
</comment>
<proteinExistence type="inferred from homology"/>
<comment type="similarity">
    <text evidence="2">Belongs to the eukaryotic RPA49/POLR1E RNA polymerase subunit family.</text>
</comment>
<dbReference type="EMBL" id="JAUCMV010000002">
    <property type="protein sequence ID" value="KAK0416934.1"/>
    <property type="molecule type" value="Genomic_DNA"/>
</dbReference>
<evidence type="ECO:0000313" key="7">
    <source>
        <dbReference type="Proteomes" id="UP001175271"/>
    </source>
</evidence>
<dbReference type="AlphaFoldDB" id="A0AA39I5W5"/>
<evidence type="ECO:0000256" key="1">
    <source>
        <dbReference type="ARBA" id="ARBA00004604"/>
    </source>
</evidence>
<name>A0AA39I5W5_9BILA</name>
<dbReference type="InterPro" id="IPR009668">
    <property type="entry name" value="RNA_pol-assoc_fac_A49-like"/>
</dbReference>
<keyword evidence="5" id="KW-0539">Nucleus</keyword>
<dbReference type="GO" id="GO:0005730">
    <property type="term" value="C:nucleolus"/>
    <property type="evidence" value="ECO:0007669"/>
    <property type="project" value="UniProtKB-SubCell"/>
</dbReference>
<organism evidence="6 7">
    <name type="scientific">Steinernema hermaphroditum</name>
    <dbReference type="NCBI Taxonomy" id="289476"/>
    <lineage>
        <taxon>Eukaryota</taxon>
        <taxon>Metazoa</taxon>
        <taxon>Ecdysozoa</taxon>
        <taxon>Nematoda</taxon>
        <taxon>Chromadorea</taxon>
        <taxon>Rhabditida</taxon>
        <taxon>Tylenchina</taxon>
        <taxon>Panagrolaimomorpha</taxon>
        <taxon>Strongyloidoidea</taxon>
        <taxon>Steinernematidae</taxon>
        <taxon>Steinernema</taxon>
    </lineage>
</organism>
<sequence length="491" mass="54401">MLVSTRTAFVQFLSDQMSTNGTLNETQKRIRGLLDFSVADDDVDSSFADQSLSVSKPADTTAGSVFGAVNLDVSRKSLLAHDKDIVGILGHGKFTDPMAVRFVENRIGRKRIYSIKTKACPHIVHLGAEEPSDGGFDYVMAMVNKRTRVVEYRDVKVMRFEARHTEDRDALLNGTQETPKVNYDLDNSTAKEDYWNKRRMLTAQFGSAKSIKIQEQSMNRKIDDGTLGAVNATTLSAVNAEESNAGLLDQMDEKNGEIKLSLLNATAVSQTLPPAVEDTEIASMVYPTSLFVTTTDVETYSEDAMNYLNQKLADLMEHGMPKCLLRFKAGATNPERAVLLVMLAAMIRFCQGIGRYKAIVGLTDVVLTGIPEPIVQFVRYKFFNGNCRADKTNKKRSVLEVNEQEKERIVAWTLCLSVVLDPSLSIPLTPFATEMKLTEGRMVKILTALGCTVTQASHSEAMNLNTTRMARLEGPPSKMQKKFVRGGRGKR</sequence>
<evidence type="ECO:0000256" key="5">
    <source>
        <dbReference type="ARBA" id="ARBA00023242"/>
    </source>
</evidence>
<gene>
    <name evidence="6" type="ORF">QR680_012758</name>
</gene>
<reference evidence="6" key="1">
    <citation type="submission" date="2023-06" db="EMBL/GenBank/DDBJ databases">
        <title>Genomic analysis of the entomopathogenic nematode Steinernema hermaphroditum.</title>
        <authorList>
            <person name="Schwarz E.M."/>
            <person name="Heppert J.K."/>
            <person name="Baniya A."/>
            <person name="Schwartz H.T."/>
            <person name="Tan C.-H."/>
            <person name="Antoshechkin I."/>
            <person name="Sternberg P.W."/>
            <person name="Goodrich-Blair H."/>
            <person name="Dillman A.R."/>
        </authorList>
    </citation>
    <scope>NUCLEOTIDE SEQUENCE</scope>
    <source>
        <strain evidence="6">PS9179</strain>
        <tissue evidence="6">Whole animal</tissue>
    </source>
</reference>
<dbReference type="Proteomes" id="UP001175271">
    <property type="component" value="Unassembled WGS sequence"/>
</dbReference>
<dbReference type="PANTHER" id="PTHR14440">
    <property type="entry name" value="DNA-DIRECTED RNA POLYMERASE I SUBUNIT RPA49"/>
    <property type="match status" value="1"/>
</dbReference>
<accession>A0AA39I5W5</accession>
<evidence type="ECO:0000256" key="2">
    <source>
        <dbReference type="ARBA" id="ARBA00009430"/>
    </source>
</evidence>
<dbReference type="Pfam" id="PF06870">
    <property type="entry name" value="RNA_pol_I_A49"/>
    <property type="match status" value="1"/>
</dbReference>
<evidence type="ECO:0000313" key="6">
    <source>
        <dbReference type="EMBL" id="KAK0416934.1"/>
    </source>
</evidence>
<keyword evidence="3" id="KW-0240">DNA-directed RNA polymerase</keyword>
<dbReference type="GO" id="GO:0003677">
    <property type="term" value="F:DNA binding"/>
    <property type="evidence" value="ECO:0007669"/>
    <property type="project" value="InterPro"/>
</dbReference>
<keyword evidence="4" id="KW-0804">Transcription</keyword>
<keyword evidence="7" id="KW-1185">Reference proteome</keyword>
<dbReference type="GO" id="GO:0000428">
    <property type="term" value="C:DNA-directed RNA polymerase complex"/>
    <property type="evidence" value="ECO:0007669"/>
    <property type="project" value="UniProtKB-KW"/>
</dbReference>
<dbReference type="GO" id="GO:0006351">
    <property type="term" value="P:DNA-templated transcription"/>
    <property type="evidence" value="ECO:0007669"/>
    <property type="project" value="InterPro"/>
</dbReference>
<comment type="caution">
    <text evidence="6">The sequence shown here is derived from an EMBL/GenBank/DDBJ whole genome shotgun (WGS) entry which is preliminary data.</text>
</comment>
<protein>
    <submittedName>
        <fullName evidence="6">Uncharacterized protein</fullName>
    </submittedName>
</protein>
<evidence type="ECO:0000256" key="4">
    <source>
        <dbReference type="ARBA" id="ARBA00023163"/>
    </source>
</evidence>